<dbReference type="KEGG" id="lck:HN018_20570"/>
<name>A0A6M8HX54_9PROT</name>
<dbReference type="SMART" id="SM00411">
    <property type="entry name" value="BHL"/>
    <property type="match status" value="1"/>
</dbReference>
<dbReference type="CDD" id="cd13831">
    <property type="entry name" value="HU"/>
    <property type="match status" value="1"/>
</dbReference>
<dbReference type="GO" id="GO:0003677">
    <property type="term" value="F:DNA binding"/>
    <property type="evidence" value="ECO:0007669"/>
    <property type="project" value="UniProtKB-KW"/>
</dbReference>
<dbReference type="SUPFAM" id="SSF47729">
    <property type="entry name" value="IHF-like DNA-binding proteins"/>
    <property type="match status" value="1"/>
</dbReference>
<protein>
    <submittedName>
        <fullName evidence="6">HU family DNA-binding protein</fullName>
    </submittedName>
</protein>
<dbReference type="RefSeq" id="WP_171833818.1">
    <property type="nucleotide sequence ID" value="NZ_CP053708.1"/>
</dbReference>
<sequence length="119" mass="12096">MNHADLVAKVASNADLSKESASQAVEAVAKAISESLNAGEEVRYSGLGIFDISARAARQGRNPQTGEAIAIAASKVARFRAAKSLKDTLNAGGDDKKAAKPAAAKAAPKAAAKPAPKKK</sequence>
<dbReference type="EMBL" id="CP053708">
    <property type="protein sequence ID" value="QKE92836.1"/>
    <property type="molecule type" value="Genomic_DNA"/>
</dbReference>
<keyword evidence="2" id="KW-0226">DNA condensation</keyword>
<dbReference type="InterPro" id="IPR000119">
    <property type="entry name" value="Hist_DNA-bd"/>
</dbReference>
<accession>A0A6M8HX54</accession>
<feature type="region of interest" description="Disordered" evidence="5">
    <location>
        <begin position="88"/>
        <end position="119"/>
    </location>
</feature>
<comment type="similarity">
    <text evidence="1 4">Belongs to the bacterial histone-like protein family.</text>
</comment>
<dbReference type="Proteomes" id="UP000500767">
    <property type="component" value="Chromosome"/>
</dbReference>
<evidence type="ECO:0000256" key="3">
    <source>
        <dbReference type="ARBA" id="ARBA00023125"/>
    </source>
</evidence>
<keyword evidence="7" id="KW-1185">Reference proteome</keyword>
<proteinExistence type="inferred from homology"/>
<organism evidence="6 7">
    <name type="scientific">Lichenicola cladoniae</name>
    <dbReference type="NCBI Taxonomy" id="1484109"/>
    <lineage>
        <taxon>Bacteria</taxon>
        <taxon>Pseudomonadati</taxon>
        <taxon>Pseudomonadota</taxon>
        <taxon>Alphaproteobacteria</taxon>
        <taxon>Acetobacterales</taxon>
        <taxon>Acetobacteraceae</taxon>
        <taxon>Lichenicola</taxon>
    </lineage>
</organism>
<evidence type="ECO:0000313" key="6">
    <source>
        <dbReference type="EMBL" id="QKE92836.1"/>
    </source>
</evidence>
<dbReference type="Gene3D" id="4.10.520.10">
    <property type="entry name" value="IHF-like DNA-binding proteins"/>
    <property type="match status" value="1"/>
</dbReference>
<dbReference type="AlphaFoldDB" id="A0A6M8HX54"/>
<feature type="compositionally biased region" description="Low complexity" evidence="5">
    <location>
        <begin position="100"/>
        <end position="119"/>
    </location>
</feature>
<evidence type="ECO:0000256" key="1">
    <source>
        <dbReference type="ARBA" id="ARBA00010529"/>
    </source>
</evidence>
<dbReference type="GO" id="GO:0030527">
    <property type="term" value="F:structural constituent of chromatin"/>
    <property type="evidence" value="ECO:0007669"/>
    <property type="project" value="InterPro"/>
</dbReference>
<evidence type="ECO:0000256" key="2">
    <source>
        <dbReference type="ARBA" id="ARBA00023067"/>
    </source>
</evidence>
<evidence type="ECO:0000313" key="7">
    <source>
        <dbReference type="Proteomes" id="UP000500767"/>
    </source>
</evidence>
<dbReference type="Pfam" id="PF00216">
    <property type="entry name" value="Bac_DNA_binding"/>
    <property type="match status" value="1"/>
</dbReference>
<dbReference type="PRINTS" id="PR01727">
    <property type="entry name" value="DNABINDINGHU"/>
</dbReference>
<dbReference type="GO" id="GO:0030261">
    <property type="term" value="P:chromosome condensation"/>
    <property type="evidence" value="ECO:0007669"/>
    <property type="project" value="UniProtKB-KW"/>
</dbReference>
<evidence type="ECO:0000256" key="5">
    <source>
        <dbReference type="SAM" id="MobiDB-lite"/>
    </source>
</evidence>
<evidence type="ECO:0000256" key="4">
    <source>
        <dbReference type="RuleBase" id="RU003939"/>
    </source>
</evidence>
<reference evidence="6 7" key="1">
    <citation type="journal article" date="2014" name="World J. Microbiol. Biotechnol.">
        <title>Biodiversity and physiological characteristics of Antarctic and Arctic lichens-associated bacteria.</title>
        <authorList>
            <person name="Lee Y.M."/>
            <person name="Kim E.H."/>
            <person name="Lee H.K."/>
            <person name="Hong S.G."/>
        </authorList>
    </citation>
    <scope>NUCLEOTIDE SEQUENCE [LARGE SCALE GENOMIC DNA]</scope>
    <source>
        <strain evidence="6 7">PAMC 26569</strain>
    </source>
</reference>
<keyword evidence="3 6" id="KW-0238">DNA-binding</keyword>
<gene>
    <name evidence="6" type="ORF">HN018_20570</name>
</gene>
<dbReference type="InterPro" id="IPR010992">
    <property type="entry name" value="IHF-like_DNA-bd_dom_sf"/>
</dbReference>
<dbReference type="PANTHER" id="PTHR33175">
    <property type="entry name" value="DNA-BINDING PROTEIN HU"/>
    <property type="match status" value="1"/>
</dbReference>
<dbReference type="PANTHER" id="PTHR33175:SF3">
    <property type="entry name" value="DNA-BINDING PROTEIN HU-BETA"/>
    <property type="match status" value="1"/>
</dbReference>
<dbReference type="GO" id="GO:0005829">
    <property type="term" value="C:cytosol"/>
    <property type="evidence" value="ECO:0007669"/>
    <property type="project" value="TreeGrafter"/>
</dbReference>